<proteinExistence type="predicted"/>
<evidence type="ECO:0000313" key="3">
    <source>
        <dbReference type="Proteomes" id="UP000803844"/>
    </source>
</evidence>
<accession>A0A9P5CQA0</accession>
<protein>
    <submittedName>
        <fullName evidence="2">Uncharacterized protein</fullName>
    </submittedName>
</protein>
<dbReference type="EMBL" id="MU032346">
    <property type="protein sequence ID" value="KAF3767299.1"/>
    <property type="molecule type" value="Genomic_DNA"/>
</dbReference>
<name>A0A9P5CQA0_CRYP1</name>
<sequence>MAFGLRNVLSSSKSSSKKEAPRSYTKLQESSSSILSADGADLEAAKRKAYEAKRAKDAEEYLYKYGFGGGVTTNSRV</sequence>
<reference evidence="2" key="1">
    <citation type="journal article" date="2020" name="Phytopathology">
        <title>Genome sequence of the chestnut blight fungus Cryphonectria parasitica EP155: A fundamental resource for an archetypical invasive plant pathogen.</title>
        <authorList>
            <person name="Crouch J.A."/>
            <person name="Dawe A."/>
            <person name="Aerts A."/>
            <person name="Barry K."/>
            <person name="Churchill A.C.L."/>
            <person name="Grimwood J."/>
            <person name="Hillman B."/>
            <person name="Milgroom M.G."/>
            <person name="Pangilinan J."/>
            <person name="Smith M."/>
            <person name="Salamov A."/>
            <person name="Schmutz J."/>
            <person name="Yadav J."/>
            <person name="Grigoriev I.V."/>
            <person name="Nuss D."/>
        </authorList>
    </citation>
    <scope>NUCLEOTIDE SEQUENCE</scope>
    <source>
        <strain evidence="2">EP155</strain>
    </source>
</reference>
<dbReference type="Proteomes" id="UP000803844">
    <property type="component" value="Unassembled WGS sequence"/>
</dbReference>
<keyword evidence="3" id="KW-1185">Reference proteome</keyword>
<dbReference type="AlphaFoldDB" id="A0A9P5CQA0"/>
<comment type="caution">
    <text evidence="2">The sequence shown here is derived from an EMBL/GenBank/DDBJ whole genome shotgun (WGS) entry which is preliminary data.</text>
</comment>
<dbReference type="RefSeq" id="XP_040778260.1">
    <property type="nucleotide sequence ID" value="XM_040919522.1"/>
</dbReference>
<gene>
    <name evidence="2" type="ORF">M406DRAFT_321525</name>
</gene>
<feature type="region of interest" description="Disordered" evidence="1">
    <location>
        <begin position="1"/>
        <end position="35"/>
    </location>
</feature>
<feature type="compositionally biased region" description="Polar residues" evidence="1">
    <location>
        <begin position="25"/>
        <end position="35"/>
    </location>
</feature>
<dbReference type="GeneID" id="63836651"/>
<evidence type="ECO:0000256" key="1">
    <source>
        <dbReference type="SAM" id="MobiDB-lite"/>
    </source>
</evidence>
<organism evidence="2 3">
    <name type="scientific">Cryphonectria parasitica (strain ATCC 38755 / EP155)</name>
    <dbReference type="NCBI Taxonomy" id="660469"/>
    <lineage>
        <taxon>Eukaryota</taxon>
        <taxon>Fungi</taxon>
        <taxon>Dikarya</taxon>
        <taxon>Ascomycota</taxon>
        <taxon>Pezizomycotina</taxon>
        <taxon>Sordariomycetes</taxon>
        <taxon>Sordariomycetidae</taxon>
        <taxon>Diaporthales</taxon>
        <taxon>Cryphonectriaceae</taxon>
        <taxon>Cryphonectria-Endothia species complex</taxon>
        <taxon>Cryphonectria</taxon>
    </lineage>
</organism>
<evidence type="ECO:0000313" key="2">
    <source>
        <dbReference type="EMBL" id="KAF3767299.1"/>
    </source>
</evidence>